<feature type="compositionally biased region" description="Low complexity" evidence="7">
    <location>
        <begin position="1817"/>
        <end position="1828"/>
    </location>
</feature>
<evidence type="ECO:0000313" key="16">
    <source>
        <dbReference type="RefSeq" id="XP_057413952.1"/>
    </source>
</evidence>
<dbReference type="Pfam" id="PF24498">
    <property type="entry name" value="Ig_TMEM131L_3"/>
    <property type="match status" value="1"/>
</dbReference>
<evidence type="ECO:0000256" key="4">
    <source>
        <dbReference type="ARBA" id="ARBA00022729"/>
    </source>
</evidence>
<gene>
    <name evidence="16" type="primary">TMEM131</name>
</gene>
<dbReference type="Pfam" id="PF12371">
    <property type="entry name" value="TMEM131_like_N"/>
    <property type="match status" value="1"/>
</dbReference>
<feature type="region of interest" description="Disordered" evidence="7">
    <location>
        <begin position="1"/>
        <end position="29"/>
    </location>
</feature>
<feature type="compositionally biased region" description="Basic and acidic residues" evidence="7">
    <location>
        <begin position="1440"/>
        <end position="1461"/>
    </location>
</feature>
<dbReference type="InterPro" id="IPR055435">
    <property type="entry name" value="Ig_TMEM131L_3"/>
</dbReference>
<feature type="compositionally biased region" description="Polar residues" evidence="7">
    <location>
        <begin position="1230"/>
        <end position="1256"/>
    </location>
</feature>
<dbReference type="PANTHER" id="PTHR22050:SF1">
    <property type="entry name" value="TRANSMEMBRANE PROTEIN 131"/>
    <property type="match status" value="1"/>
</dbReference>
<evidence type="ECO:0000256" key="5">
    <source>
        <dbReference type="ARBA" id="ARBA00022989"/>
    </source>
</evidence>
<feature type="compositionally biased region" description="Low complexity" evidence="7">
    <location>
        <begin position="1467"/>
        <end position="1478"/>
    </location>
</feature>
<evidence type="ECO:0000313" key="15">
    <source>
        <dbReference type="Proteomes" id="UP001652580"/>
    </source>
</evidence>
<dbReference type="InterPro" id="IPR039877">
    <property type="entry name" value="TMEM131-like"/>
</dbReference>
<feature type="compositionally biased region" description="Basic residues" evidence="7">
    <location>
        <begin position="1430"/>
        <end position="1439"/>
    </location>
</feature>
<sequence length="1927" mass="209822">MGKRAGGGAAGAAAASTSPGAGLEPAASRGGGPRSAAAGFLGALHLVMTLVVAAARAEKEAFIQSESIIEVLRFDDGGLLQTETTLGLSSYQQKRYGSNSISLYRGNCRPIRFEPPMLDFHEQPVGMPKMEKVYLHNPSSEETITLVSISATTSHFHASFFQNRKILPGGNTSFDVVFLARVVGNVENTLFINTSNHGVFTYQVFGIGVPNPYRLRPFLGARVPVNSSFSPIINIHNPHSEPLQVVEMYSSGGDLHLELPTGQQGGTRKLWEIPPYETKGVMRASFSSREADNHTAFIRIKTNASDSTEFIILPVEVEVTTAPGIYSSTEMLDFGTLRTQDLPKVLNLHLLNSGTKDVPITSVRPTPQNDAITVHFKPITLKASESKYTKVASISFDASKAKKPSQFSGKITVKAKEKSYSKLEIPYQAEVLDGYLGFDHSATLFHIRDTPADPVERPVYLTNTFSFAILIHDVLLPEEAKTMFKVHNFSKPVLILPNGSGYIFTLFFMPSTSSMHIDNNILLITNASKFHLPVRVYTGFLDYFVLPPKIEERFIDFGILSATEASNILFAIINSNPIELAIKSWHIIGDGLSIELVATERGNRTTIISSLPELEKSSLSDQSSVILASGYFAVFRVKLTAKKLEGIHDGAIQITTDYEILTIPVKAVIAVGSLTCFPKHMVLPPSFPGKIVHQSLNIMNSFSQKVKIQQIRSLSEDVRFYYKRLRGNKEDLEPGKKSKIANIYFDPGLQCGDHCYVGLTFLSKSEPKVQPGIAMQEDAWDADWDLHQSLFKGWMGIKENSGHKLSAIFEVNTDLQKNILSKITAELSWPSVLSSPRHMRFPLTNTNCSSEEEITLENPADAPVYIQFIPLALYSNPSVFVDKLISRFNLSKVAKIDLRTLEFQVFRNSAHPLQSSTGFTEGLSRHLILNLILKPGEKKSVKVKFTPIHNRTVSSLIIIRNNLTVMDAVMVQGQGTTENLRVAGKLPGPGSSLRFKITEALLKDCTDSLKLREPNFTLKRTFKVENTGQLQIHIETIEVSGYSCEGYGFKVVNCQEFVLSANASKDIIILFTPDFTASRVIRELKFITTSGSEFVFVLNASLPYHMLATCAEALPRPNWELALYIIISGIMSALFLLVIGTAYLEAQGIWEPFRRRLSFEASNPPFDVGRPFDLRRIVGISSEGNLNTLSCDPSHSRGFCGTGSSASRPSAGSHKQCGPPVHAHSSHSSRNSADVENVRAKSNASTSSRTNAQSASKAGALVLDPHAVAQGHTAGRKSKGAKQSQHGSQHHAHSPLEQHSPPPPPPPVPQHQEPRPERLSPAPLAHPSHPEHPSSTRHSSEDSDITSLIEAMDKDFDHHDSPPLEVFAEQPPSPLSKSKGGSELPKFNSVLRVPFLLRLPWDIHTQRSRETGNKAADPVPAVSSSGKGKPLQRKVKPPKKHEEKEKKGKGKPQEDELKDSLAEDDSSSTTTETSSPDTDPLPREDTEKQKGKQAMPEKHENEMSQVKQKSKKLLNVKKEIPTDVKPSSLELPYTAPLESKQRRNLPTKIPLPTTLTGGSKPRNSQKTKGTNKLVDNRPPALAKFLPNSQELGNTSSSEGEKDSPPPEWDSVPVHKPGSSTDSLYKLSLQTLNADVFLKQRQTSPPPSSPSPPAAPCPFTPRGSYSSIVNGSPGSDSKTKQSNGSKHKLTKAASLPGKNGNPTFAAVTAGYDKSPGGNGFAKVSSSKADFSSSLGVPHTPVDSDGSDSSGLWSPVSNPSSPDFTPLNSFSAFGNSFNLTGEVFSKLGLSRSCNQASQRSWSELSSGPSYLWDSPATEPSPSWPASSGSPTHAATPILGSTSSLWSSTPFSSSIWSSSLHSTLPFTSPANALPSIGLVGPESPSAPHTPSAASPADDLGQTYNPWRIWSPTIGRRSSDPWSNSHFPHEN</sequence>
<evidence type="ECO:0000256" key="2">
    <source>
        <dbReference type="ARBA" id="ARBA00006682"/>
    </source>
</evidence>
<feature type="region of interest" description="Disordered" evidence="7">
    <location>
        <begin position="1870"/>
        <end position="1902"/>
    </location>
</feature>
<evidence type="ECO:0000256" key="1">
    <source>
        <dbReference type="ARBA" id="ARBA00004479"/>
    </source>
</evidence>
<feature type="domain" description="Transmembrane protein 131-like N-terminal" evidence="9">
    <location>
        <begin position="112"/>
        <end position="194"/>
    </location>
</feature>
<evidence type="ECO:0000259" key="11">
    <source>
        <dbReference type="Pfam" id="PF24495"/>
    </source>
</evidence>
<keyword evidence="4" id="KW-0732">Signal</keyword>
<feature type="compositionally biased region" description="Gly residues" evidence="7">
    <location>
        <begin position="1"/>
        <end position="10"/>
    </location>
</feature>
<evidence type="ECO:0000256" key="7">
    <source>
        <dbReference type="SAM" id="MobiDB-lite"/>
    </source>
</evidence>
<evidence type="ECO:0000259" key="12">
    <source>
        <dbReference type="Pfam" id="PF24498"/>
    </source>
</evidence>
<feature type="compositionally biased region" description="Basic and acidic residues" evidence="7">
    <location>
        <begin position="1328"/>
        <end position="1341"/>
    </location>
</feature>
<keyword evidence="3 8" id="KW-0812">Transmembrane</keyword>
<evidence type="ECO:0000259" key="9">
    <source>
        <dbReference type="Pfam" id="PF12371"/>
    </source>
</evidence>
<feature type="region of interest" description="Disordered" evidence="7">
    <location>
        <begin position="1270"/>
        <end position="1343"/>
    </location>
</feature>
<dbReference type="Pfam" id="PF24501">
    <property type="entry name" value="Ig_TMEM131L_5"/>
    <property type="match status" value="1"/>
</dbReference>
<feature type="compositionally biased region" description="Polar residues" evidence="7">
    <location>
        <begin position="1617"/>
        <end position="1632"/>
    </location>
</feature>
<feature type="compositionally biased region" description="Low complexity" evidence="7">
    <location>
        <begin position="1546"/>
        <end position="1556"/>
    </location>
</feature>
<organism evidence="15 16">
    <name type="scientific">Balaenoptera acutorostrata</name>
    <name type="common">Common minke whale</name>
    <name type="synonym">Balaena rostrata</name>
    <dbReference type="NCBI Taxonomy" id="9767"/>
    <lineage>
        <taxon>Eukaryota</taxon>
        <taxon>Metazoa</taxon>
        <taxon>Chordata</taxon>
        <taxon>Craniata</taxon>
        <taxon>Vertebrata</taxon>
        <taxon>Euteleostomi</taxon>
        <taxon>Mammalia</taxon>
        <taxon>Eutheria</taxon>
        <taxon>Laurasiatheria</taxon>
        <taxon>Artiodactyla</taxon>
        <taxon>Whippomorpha</taxon>
        <taxon>Cetacea</taxon>
        <taxon>Mysticeti</taxon>
        <taxon>Balaenopteridae</taxon>
        <taxon>Balaenoptera</taxon>
    </lineage>
</organism>
<accession>A0ABM3UHW4</accession>
<feature type="compositionally biased region" description="Low complexity" evidence="7">
    <location>
        <begin position="1719"/>
        <end position="1732"/>
    </location>
</feature>
<keyword evidence="6 8" id="KW-0472">Membrane</keyword>
<dbReference type="InterPro" id="IPR013783">
    <property type="entry name" value="Ig-like_fold"/>
</dbReference>
<evidence type="ECO:0000259" key="14">
    <source>
        <dbReference type="Pfam" id="PF24501"/>
    </source>
</evidence>
<dbReference type="InterPro" id="IPR022113">
    <property type="entry name" value="TMEM131L_N"/>
</dbReference>
<feature type="compositionally biased region" description="Basic and acidic residues" evidence="7">
    <location>
        <begin position="1480"/>
        <end position="1502"/>
    </location>
</feature>
<feature type="compositionally biased region" description="Low complexity" evidence="7">
    <location>
        <begin position="11"/>
        <end position="29"/>
    </location>
</feature>
<name>A0ABM3UHW4_BALAC</name>
<dbReference type="InterPro" id="IPR056311">
    <property type="entry name" value="TMEM131_Ig_2"/>
</dbReference>
<dbReference type="InterPro" id="IPR045695">
    <property type="entry name" value="TMEM131-like_Ig_dom2"/>
</dbReference>
<evidence type="ECO:0000256" key="8">
    <source>
        <dbReference type="SAM" id="Phobius"/>
    </source>
</evidence>
<feature type="region of interest" description="Disordered" evidence="7">
    <location>
        <begin position="1200"/>
        <end position="1257"/>
    </location>
</feature>
<feature type="compositionally biased region" description="Polar residues" evidence="7">
    <location>
        <begin position="1561"/>
        <end position="1570"/>
    </location>
</feature>
<evidence type="ECO:0000259" key="10">
    <source>
        <dbReference type="Pfam" id="PF19532"/>
    </source>
</evidence>
<dbReference type="Gene3D" id="2.60.40.10">
    <property type="entry name" value="Immunoglobulins"/>
    <property type="match status" value="3"/>
</dbReference>
<comment type="subcellular location">
    <subcellularLocation>
        <location evidence="1">Membrane</location>
        <topology evidence="1">Single-pass type I membrane protein</topology>
    </subcellularLocation>
</comment>
<evidence type="ECO:0000259" key="13">
    <source>
        <dbReference type="Pfam" id="PF24499"/>
    </source>
</evidence>
<feature type="compositionally biased region" description="Low complexity" evidence="7">
    <location>
        <begin position="1880"/>
        <end position="1893"/>
    </location>
</feature>
<feature type="domain" description="TMEM131 second Ig-like" evidence="11">
    <location>
        <begin position="212"/>
        <end position="301"/>
    </location>
</feature>
<proteinExistence type="inferred from homology"/>
<reference evidence="16" key="1">
    <citation type="submission" date="2025-08" db="UniProtKB">
        <authorList>
            <consortium name="RefSeq"/>
        </authorList>
    </citation>
    <scope>IDENTIFICATION</scope>
</reference>
<dbReference type="GeneID" id="103013346"/>
<dbReference type="InterPro" id="IPR055437">
    <property type="entry name" value="TMEM131L_Ig_5"/>
</dbReference>
<evidence type="ECO:0000256" key="6">
    <source>
        <dbReference type="ARBA" id="ARBA00023136"/>
    </source>
</evidence>
<dbReference type="Pfam" id="PF24499">
    <property type="entry name" value="Ig_TMEM131L_4"/>
    <property type="match status" value="1"/>
</dbReference>
<feature type="transmembrane region" description="Helical" evidence="8">
    <location>
        <begin position="1121"/>
        <end position="1144"/>
    </location>
</feature>
<dbReference type="Pfam" id="PF24495">
    <property type="entry name" value="Ig_TMEM131_2"/>
    <property type="match status" value="1"/>
</dbReference>
<feature type="domain" description="TMEM131L third Ig-like" evidence="12">
    <location>
        <begin position="439"/>
        <end position="538"/>
    </location>
</feature>
<keyword evidence="15" id="KW-1185">Reference proteome</keyword>
<feature type="compositionally biased region" description="Polar residues" evidence="7">
    <location>
        <begin position="1662"/>
        <end position="1683"/>
    </location>
</feature>
<feature type="region of interest" description="Disordered" evidence="7">
    <location>
        <begin position="1355"/>
        <end position="1391"/>
    </location>
</feature>
<evidence type="ECO:0000256" key="3">
    <source>
        <dbReference type="ARBA" id="ARBA00022692"/>
    </source>
</evidence>
<protein>
    <submittedName>
        <fullName evidence="16">Transmembrane protein 131 isoform X1</fullName>
    </submittedName>
</protein>
<dbReference type="Pfam" id="PF19532">
    <property type="entry name" value="Ig_TMEM131L_2nd"/>
    <property type="match status" value="1"/>
</dbReference>
<feature type="region of interest" description="Disordered" evidence="7">
    <location>
        <begin position="1407"/>
        <end position="1757"/>
    </location>
</feature>
<feature type="compositionally biased region" description="Pro residues" evidence="7">
    <location>
        <begin position="1300"/>
        <end position="1309"/>
    </location>
</feature>
<feature type="region of interest" description="Disordered" evidence="7">
    <location>
        <begin position="1801"/>
        <end position="1836"/>
    </location>
</feature>
<keyword evidence="5 8" id="KW-1133">Transmembrane helix</keyword>
<dbReference type="PANTHER" id="PTHR22050">
    <property type="entry name" value="RW1 PROTEIN HOMOLOG"/>
    <property type="match status" value="1"/>
</dbReference>
<comment type="similarity">
    <text evidence="2">Belongs to the TMEM131 family.</text>
</comment>
<feature type="compositionally biased region" description="Pro residues" evidence="7">
    <location>
        <begin position="1643"/>
        <end position="1658"/>
    </location>
</feature>
<feature type="domain" description="TMEM131L fourth Ig-like" evidence="13">
    <location>
        <begin position="839"/>
        <end position="975"/>
    </location>
</feature>
<dbReference type="Proteomes" id="UP001652580">
    <property type="component" value="Chromosome 12"/>
</dbReference>
<feature type="compositionally biased region" description="Polar residues" evidence="7">
    <location>
        <begin position="1586"/>
        <end position="1597"/>
    </location>
</feature>
<feature type="domain" description="TMEM131L fifth Ig-like" evidence="14">
    <location>
        <begin position="1026"/>
        <end position="1090"/>
    </location>
</feature>
<feature type="domain" description="Transmembrane protein 131-like second Ig-like" evidence="10">
    <location>
        <begin position="345"/>
        <end position="395"/>
    </location>
</feature>
<dbReference type="InterPro" id="IPR055436">
    <property type="entry name" value="Ig_TMEM131L_4"/>
</dbReference>
<dbReference type="RefSeq" id="XP_057413952.1">
    <property type="nucleotide sequence ID" value="XM_057557969.1"/>
</dbReference>